<accession>A0A840YHR6</accession>
<gene>
    <name evidence="3" type="ORF">FHS87_004075</name>
</gene>
<dbReference type="PANTHER" id="PTHR43236">
    <property type="entry name" value="ANTITOXIN HIGA1"/>
    <property type="match status" value="1"/>
</dbReference>
<proteinExistence type="inferred from homology"/>
<evidence type="ECO:0000313" key="4">
    <source>
        <dbReference type="Proteomes" id="UP000580654"/>
    </source>
</evidence>
<dbReference type="EMBL" id="JACIJD010000027">
    <property type="protein sequence ID" value="MBB5696007.1"/>
    <property type="molecule type" value="Genomic_DNA"/>
</dbReference>
<dbReference type="PROSITE" id="PS50943">
    <property type="entry name" value="HTH_CROC1"/>
    <property type="match status" value="1"/>
</dbReference>
<evidence type="ECO:0000259" key="2">
    <source>
        <dbReference type="PROSITE" id="PS50943"/>
    </source>
</evidence>
<dbReference type="Pfam" id="PF01381">
    <property type="entry name" value="HTH_3"/>
    <property type="match status" value="1"/>
</dbReference>
<dbReference type="PANTHER" id="PTHR43236:SF1">
    <property type="entry name" value="BLL7220 PROTEIN"/>
    <property type="match status" value="1"/>
</dbReference>
<dbReference type="InterPro" id="IPR010982">
    <property type="entry name" value="Lambda_DNA-bd_dom_sf"/>
</dbReference>
<evidence type="ECO:0000313" key="3">
    <source>
        <dbReference type="EMBL" id="MBB5696007.1"/>
    </source>
</evidence>
<evidence type="ECO:0000256" key="1">
    <source>
        <dbReference type="ARBA" id="ARBA00007227"/>
    </source>
</evidence>
<dbReference type="InterPro" id="IPR010359">
    <property type="entry name" value="IrrE_HExxH"/>
</dbReference>
<dbReference type="CDD" id="cd00093">
    <property type="entry name" value="HTH_XRE"/>
    <property type="match status" value="1"/>
</dbReference>
<keyword evidence="4" id="KW-1185">Reference proteome</keyword>
<dbReference type="Gene3D" id="1.10.260.40">
    <property type="entry name" value="lambda repressor-like DNA-binding domains"/>
    <property type="match status" value="1"/>
</dbReference>
<name>A0A840YHR6_9PROT</name>
<dbReference type="SUPFAM" id="SSF47413">
    <property type="entry name" value="lambda repressor-like DNA-binding domains"/>
    <property type="match status" value="1"/>
</dbReference>
<feature type="domain" description="HTH cro/C1-type" evidence="2">
    <location>
        <begin position="19"/>
        <end position="73"/>
    </location>
</feature>
<reference evidence="3 4" key="1">
    <citation type="submission" date="2020-08" db="EMBL/GenBank/DDBJ databases">
        <title>Genomic Encyclopedia of Type Strains, Phase IV (KMG-IV): sequencing the most valuable type-strain genomes for metagenomic binning, comparative biology and taxonomic classification.</title>
        <authorList>
            <person name="Goeker M."/>
        </authorList>
    </citation>
    <scope>NUCLEOTIDE SEQUENCE [LARGE SCALE GENOMIC DNA]</scope>
    <source>
        <strain evidence="3 4">DSM 25622</strain>
    </source>
</reference>
<dbReference type="Pfam" id="PF06114">
    <property type="entry name" value="Peptidase_M78"/>
    <property type="match status" value="1"/>
</dbReference>
<comment type="similarity">
    <text evidence="1">Belongs to the short-chain fatty acyl-CoA assimilation regulator (ScfR) family.</text>
</comment>
<sequence>MTNVVSFPDRVRGFAPARLIEARVALQASRDELGRAVGLTGQAIGYYETGARRPDMEKLLSIAAALRQPVTFFLREGRPMPATTGTRFFRSIGPKSNKLNASLDVKTKWLWEVVDRIGKLVRLPEVKLPSVDRSPGATSYSDEEIAQIATATRRLWGLGDGPIANVIALLETNGIIVSRYEMGSDKIDAFSCWVDGRPLILLGSDKESACRSRFDAAHEVGHIILHHGAAQEDLNDKRIRDRLEEEAHRFASEFLFPRNMFLIEFYSTRAAHLQGLKRRWGMSMQAIAHYAKVLGAIDDSQYVLFRKTVTKNRWLREEPLDREIPMEQPKMLLKAIKMLVDRGALPPSGLESENGFSLEMVQRLCGELPAALAPVGPSLTLLSS</sequence>
<dbReference type="AlphaFoldDB" id="A0A840YHR6"/>
<dbReference type="Gene3D" id="1.10.10.2910">
    <property type="match status" value="1"/>
</dbReference>
<dbReference type="RefSeq" id="WP_184521136.1">
    <property type="nucleotide sequence ID" value="NZ_JACIJD010000027.1"/>
</dbReference>
<dbReference type="SMART" id="SM00530">
    <property type="entry name" value="HTH_XRE"/>
    <property type="match status" value="1"/>
</dbReference>
<dbReference type="InterPro" id="IPR001387">
    <property type="entry name" value="Cro/C1-type_HTH"/>
</dbReference>
<dbReference type="InterPro" id="IPR052345">
    <property type="entry name" value="Rad_response_metalloprotease"/>
</dbReference>
<protein>
    <submittedName>
        <fullName evidence="3">Zn-dependent peptidase ImmA (M78 family)/transcriptional regulator with XRE-family HTH domain</fullName>
    </submittedName>
</protein>
<comment type="caution">
    <text evidence="3">The sequence shown here is derived from an EMBL/GenBank/DDBJ whole genome shotgun (WGS) entry which is preliminary data.</text>
</comment>
<dbReference type="Proteomes" id="UP000580654">
    <property type="component" value="Unassembled WGS sequence"/>
</dbReference>
<dbReference type="GO" id="GO:0003677">
    <property type="term" value="F:DNA binding"/>
    <property type="evidence" value="ECO:0007669"/>
    <property type="project" value="InterPro"/>
</dbReference>
<organism evidence="3 4">
    <name type="scientific">Muricoccus pecuniae</name>
    <dbReference type="NCBI Taxonomy" id="693023"/>
    <lineage>
        <taxon>Bacteria</taxon>
        <taxon>Pseudomonadati</taxon>
        <taxon>Pseudomonadota</taxon>
        <taxon>Alphaproteobacteria</taxon>
        <taxon>Acetobacterales</taxon>
        <taxon>Roseomonadaceae</taxon>
        <taxon>Muricoccus</taxon>
    </lineage>
</organism>